<evidence type="ECO:0000256" key="1">
    <source>
        <dbReference type="SAM" id="MobiDB-lite"/>
    </source>
</evidence>
<reference evidence="2" key="1">
    <citation type="submission" date="2018-01" db="EMBL/GenBank/DDBJ databases">
        <authorList>
            <person name="Mao J.F."/>
        </authorList>
    </citation>
    <scope>NUCLEOTIDE SEQUENCE</scope>
    <source>
        <strain evidence="2">Huo1</strain>
        <tissue evidence="2">Leaf</tissue>
    </source>
</reference>
<evidence type="ECO:0000313" key="2">
    <source>
        <dbReference type="EMBL" id="KAG6405737.1"/>
    </source>
</evidence>
<sequence>MRTKSWPFWDDWKVIFGKDRAIGHNAEGVSEAAKDSSPDEPVTEIGESADYLPSFDDFIGYEQVQATFGTNVVDDSSAHSGQNTNGPPQAPPPKPKRKRKVSEDDTGIVEMLGKMHSETSARLDTLAAHIGYEMDLGKARKKIFRHLCDIPGLTEIERYDLCDIIGNETSRLDIFTGLPDSSKPR</sequence>
<dbReference type="AlphaFoldDB" id="A0A8X8ZHY6"/>
<dbReference type="PANTHER" id="PTHR46250">
    <property type="entry name" value="MYB/SANT-LIKE DNA-BINDING DOMAIN PROTEIN-RELATED"/>
    <property type="match status" value="1"/>
</dbReference>
<accession>A0A8X8ZHY6</accession>
<dbReference type="Proteomes" id="UP000298416">
    <property type="component" value="Unassembled WGS sequence"/>
</dbReference>
<feature type="region of interest" description="Disordered" evidence="1">
    <location>
        <begin position="70"/>
        <end position="103"/>
    </location>
</feature>
<name>A0A8X8ZHY6_SALSN</name>
<protein>
    <submittedName>
        <fullName evidence="2">Uncharacterized protein</fullName>
    </submittedName>
</protein>
<feature type="compositionally biased region" description="Polar residues" evidence="1">
    <location>
        <begin position="70"/>
        <end position="87"/>
    </location>
</feature>
<reference evidence="2" key="2">
    <citation type="submission" date="2020-08" db="EMBL/GenBank/DDBJ databases">
        <title>Plant Genome Project.</title>
        <authorList>
            <person name="Zhang R.-G."/>
        </authorList>
    </citation>
    <scope>NUCLEOTIDE SEQUENCE</scope>
    <source>
        <strain evidence="2">Huo1</strain>
        <tissue evidence="2">Leaf</tissue>
    </source>
</reference>
<comment type="caution">
    <text evidence="2">The sequence shown here is derived from an EMBL/GenBank/DDBJ whole genome shotgun (WGS) entry which is preliminary data.</text>
</comment>
<dbReference type="OrthoDB" id="926452at2759"/>
<dbReference type="EMBL" id="PNBA02000012">
    <property type="protein sequence ID" value="KAG6405737.1"/>
    <property type="molecule type" value="Genomic_DNA"/>
</dbReference>
<proteinExistence type="predicted"/>
<keyword evidence="3" id="KW-1185">Reference proteome</keyword>
<organism evidence="2">
    <name type="scientific">Salvia splendens</name>
    <name type="common">Scarlet sage</name>
    <dbReference type="NCBI Taxonomy" id="180675"/>
    <lineage>
        <taxon>Eukaryota</taxon>
        <taxon>Viridiplantae</taxon>
        <taxon>Streptophyta</taxon>
        <taxon>Embryophyta</taxon>
        <taxon>Tracheophyta</taxon>
        <taxon>Spermatophyta</taxon>
        <taxon>Magnoliopsida</taxon>
        <taxon>eudicotyledons</taxon>
        <taxon>Gunneridae</taxon>
        <taxon>Pentapetalae</taxon>
        <taxon>asterids</taxon>
        <taxon>lamiids</taxon>
        <taxon>Lamiales</taxon>
        <taxon>Lamiaceae</taxon>
        <taxon>Nepetoideae</taxon>
        <taxon>Mentheae</taxon>
        <taxon>Salviinae</taxon>
        <taxon>Salvia</taxon>
        <taxon>Salvia subgen. Calosphace</taxon>
        <taxon>core Calosphace</taxon>
    </lineage>
</organism>
<evidence type="ECO:0000313" key="3">
    <source>
        <dbReference type="Proteomes" id="UP000298416"/>
    </source>
</evidence>
<gene>
    <name evidence="2" type="ORF">SASPL_133331</name>
</gene>